<reference evidence="8 9" key="1">
    <citation type="submission" date="2017-11" db="EMBL/GenBank/DDBJ databases">
        <title>Revised Sequence and Annotation of the Rhodobaca barguzinensis strain alga05 Genome.</title>
        <authorList>
            <person name="Kopejtka K."/>
            <person name="Tomasch J.M."/>
            <person name="Bunk B."/>
            <person name="Koblizek M."/>
        </authorList>
    </citation>
    <scope>NUCLEOTIDE SEQUENCE [LARGE SCALE GENOMIC DNA]</scope>
    <source>
        <strain evidence="9">alga05</strain>
    </source>
</reference>
<comment type="subcellular location">
    <subcellularLocation>
        <location evidence="1">Golgi apparatus membrane</location>
        <topology evidence="1">Single-pass type II membrane protein</topology>
    </subcellularLocation>
</comment>
<keyword evidence="5" id="KW-0333">Golgi apparatus</keyword>
<name>A0A2K8K7B6_9RHOB</name>
<accession>A0A2K8K7B6</accession>
<dbReference type="AlphaFoldDB" id="A0A2K8K7B6"/>
<dbReference type="Pfam" id="PF03567">
    <property type="entry name" value="Sulfotransfer_2"/>
    <property type="match status" value="1"/>
</dbReference>
<keyword evidence="4" id="KW-1133">Transmembrane helix</keyword>
<evidence type="ECO:0000256" key="2">
    <source>
        <dbReference type="ARBA" id="ARBA00022679"/>
    </source>
</evidence>
<dbReference type="OrthoDB" id="1407035at2"/>
<keyword evidence="2" id="KW-0808">Transferase</keyword>
<dbReference type="EMBL" id="CP024899">
    <property type="protein sequence ID" value="ATX65329.1"/>
    <property type="molecule type" value="Genomic_DNA"/>
</dbReference>
<dbReference type="PANTHER" id="PTHR12137">
    <property type="entry name" value="CARBOHYDRATE SULFOTRANSFERASE"/>
    <property type="match status" value="1"/>
</dbReference>
<keyword evidence="3" id="KW-0812">Transmembrane</keyword>
<evidence type="ECO:0000256" key="7">
    <source>
        <dbReference type="ARBA" id="ARBA00023180"/>
    </source>
</evidence>
<evidence type="ECO:0000313" key="9">
    <source>
        <dbReference type="Proteomes" id="UP000228948"/>
    </source>
</evidence>
<evidence type="ECO:0000313" key="8">
    <source>
        <dbReference type="EMBL" id="ATX65329.1"/>
    </source>
</evidence>
<keyword evidence="9" id="KW-1185">Reference proteome</keyword>
<organism evidence="8 9">
    <name type="scientific">Roseinatronobacter bogoriensis subsp. barguzinensis</name>
    <dbReference type="NCBI Taxonomy" id="441209"/>
    <lineage>
        <taxon>Bacteria</taxon>
        <taxon>Pseudomonadati</taxon>
        <taxon>Pseudomonadota</taxon>
        <taxon>Alphaproteobacteria</taxon>
        <taxon>Rhodobacterales</taxon>
        <taxon>Paracoccaceae</taxon>
        <taxon>Roseinatronobacter</taxon>
    </lineage>
</organism>
<proteinExistence type="predicted"/>
<dbReference type="GO" id="GO:0008146">
    <property type="term" value="F:sulfotransferase activity"/>
    <property type="evidence" value="ECO:0007669"/>
    <property type="project" value="InterPro"/>
</dbReference>
<keyword evidence="7" id="KW-0325">Glycoprotein</keyword>
<gene>
    <name evidence="8" type="ORF">BG454_05410</name>
</gene>
<evidence type="ECO:0000256" key="5">
    <source>
        <dbReference type="ARBA" id="ARBA00023034"/>
    </source>
</evidence>
<dbReference type="InterPro" id="IPR018011">
    <property type="entry name" value="Carb_sulfotrans_8-10"/>
</dbReference>
<evidence type="ECO:0000256" key="4">
    <source>
        <dbReference type="ARBA" id="ARBA00022989"/>
    </source>
</evidence>
<keyword evidence="6" id="KW-0472">Membrane</keyword>
<dbReference type="GO" id="GO:0016051">
    <property type="term" value="P:carbohydrate biosynthetic process"/>
    <property type="evidence" value="ECO:0007669"/>
    <property type="project" value="InterPro"/>
</dbReference>
<dbReference type="PANTHER" id="PTHR12137:SF54">
    <property type="entry name" value="CARBOHYDRATE SULFOTRANSFERASE"/>
    <property type="match status" value="1"/>
</dbReference>
<dbReference type="InterPro" id="IPR005331">
    <property type="entry name" value="Sulfotransferase"/>
</dbReference>
<dbReference type="RefSeq" id="WP_084634770.1">
    <property type="nucleotide sequence ID" value="NZ_CP024899.1"/>
</dbReference>
<evidence type="ECO:0008006" key="10">
    <source>
        <dbReference type="Google" id="ProtNLM"/>
    </source>
</evidence>
<protein>
    <recommendedName>
        <fullName evidence="10">Sulfotransferase family protein</fullName>
    </recommendedName>
</protein>
<sequence length="256" mass="29224">MSKQKNVVTKFLRAAKLLAKGARGTLALRANYGPVRMFAIRRVAVFPELGLAYNRIKKNANTSTMILLQQLSTGEVVKGNAAKSGMRLYFDLSAQELQNIGDLNLFIIIRNPYSRVLSAFLGKMKKKHYQQAHGVFDMTPEGFGKFLKWLENGGLTGDQHWDLQVKLMMLPLEKYDTVIRFEEYSSSMRRFLEGRGLNVPAGALEEYYPTYRGHETNASSKLTQFYTPERVEIVRRIYAKDFEALNYSTEFPDPLS</sequence>
<dbReference type="KEGG" id="rbg:BG454_05410"/>
<dbReference type="GO" id="GO:0016020">
    <property type="term" value="C:membrane"/>
    <property type="evidence" value="ECO:0007669"/>
    <property type="project" value="InterPro"/>
</dbReference>
<evidence type="ECO:0000256" key="3">
    <source>
        <dbReference type="ARBA" id="ARBA00022692"/>
    </source>
</evidence>
<evidence type="ECO:0000256" key="6">
    <source>
        <dbReference type="ARBA" id="ARBA00023136"/>
    </source>
</evidence>
<dbReference type="Proteomes" id="UP000228948">
    <property type="component" value="Chromosome"/>
</dbReference>
<evidence type="ECO:0000256" key="1">
    <source>
        <dbReference type="ARBA" id="ARBA00004323"/>
    </source>
</evidence>